<evidence type="ECO:0000313" key="1">
    <source>
        <dbReference type="EMBL" id="VDO68850.1"/>
    </source>
</evidence>
<reference evidence="3" key="1">
    <citation type="submission" date="2016-06" db="UniProtKB">
        <authorList>
            <consortium name="WormBaseParasite"/>
        </authorList>
    </citation>
    <scope>IDENTIFICATION</scope>
</reference>
<keyword evidence="2" id="KW-1185">Reference proteome</keyword>
<evidence type="ECO:0000313" key="3">
    <source>
        <dbReference type="WBParaSite" id="OFLC_0001048301-mRNA-1"/>
    </source>
</evidence>
<evidence type="ECO:0000313" key="2">
    <source>
        <dbReference type="Proteomes" id="UP000267606"/>
    </source>
</evidence>
<dbReference type="STRING" id="387005.A0A183HSM2"/>
<dbReference type="EMBL" id="UZAJ01014015">
    <property type="protein sequence ID" value="VDO68850.1"/>
    <property type="molecule type" value="Genomic_DNA"/>
</dbReference>
<dbReference type="Proteomes" id="UP000267606">
    <property type="component" value="Unassembled WGS sequence"/>
</dbReference>
<name>A0A183HSM2_9BILA</name>
<protein>
    <submittedName>
        <fullName evidence="3">DUF4091 domain-containing protein</fullName>
    </submittedName>
</protein>
<dbReference type="WBParaSite" id="OFLC_0001048301-mRNA-1">
    <property type="protein sequence ID" value="OFLC_0001048301-mRNA-1"/>
    <property type="gene ID" value="OFLC_0001048301"/>
</dbReference>
<accession>A0A183HSM2</accession>
<reference evidence="1 2" key="2">
    <citation type="submission" date="2018-11" db="EMBL/GenBank/DDBJ databases">
        <authorList>
            <consortium name="Pathogen Informatics"/>
        </authorList>
    </citation>
    <scope>NUCLEOTIDE SEQUENCE [LARGE SCALE GENOMIC DNA]</scope>
</reference>
<proteinExistence type="predicted"/>
<organism evidence="3">
    <name type="scientific">Onchocerca flexuosa</name>
    <dbReference type="NCBI Taxonomy" id="387005"/>
    <lineage>
        <taxon>Eukaryota</taxon>
        <taxon>Metazoa</taxon>
        <taxon>Ecdysozoa</taxon>
        <taxon>Nematoda</taxon>
        <taxon>Chromadorea</taxon>
        <taxon>Rhabditida</taxon>
        <taxon>Spirurina</taxon>
        <taxon>Spiruromorpha</taxon>
        <taxon>Filarioidea</taxon>
        <taxon>Onchocercidae</taxon>
        <taxon>Onchocerca</taxon>
    </lineage>
</organism>
<gene>
    <name evidence="1" type="ORF">OFLC_LOCUS10485</name>
</gene>
<dbReference type="AlphaFoldDB" id="A0A183HSM2"/>
<sequence length="58" mass="7037">MQQMQRDDQLFTLGDGRMYDGYDNWPLDSNTKYRLMMRAFTRDDIARNSDHPVNFFKI</sequence>